<dbReference type="AlphaFoldDB" id="A0A224XKC8"/>
<evidence type="ECO:0000256" key="3">
    <source>
        <dbReference type="ARBA" id="ARBA00022989"/>
    </source>
</evidence>
<dbReference type="EMBL" id="GFTR01003491">
    <property type="protein sequence ID" value="JAW12935.1"/>
    <property type="molecule type" value="Transcribed_RNA"/>
</dbReference>
<sequence>MYTLTLILLPILFCISFTFMPESPYYYFMKNKPDKARSSLIWLRYGEDIEVEYKQIEVAVQEDMKNVGNWKDLIATKKDRRALFIVQIVCLTRCLVGISAFLVFAEDVFAEAGQHMFTPNQQSICLALLFTLTSSVSSFFSDTVGRRKLLIYSLIGTVISNIIIALYLCLLELTSLPVRSYVWIMYAGLLAFCIFTNIGLDTVNANC</sequence>
<evidence type="ECO:0000256" key="5">
    <source>
        <dbReference type="SAM" id="Phobius"/>
    </source>
</evidence>
<dbReference type="InterPro" id="IPR050360">
    <property type="entry name" value="MFS_Sugar_Transporters"/>
</dbReference>
<dbReference type="Pfam" id="PF00083">
    <property type="entry name" value="Sugar_tr"/>
    <property type="match status" value="1"/>
</dbReference>
<dbReference type="GO" id="GO:0005351">
    <property type="term" value="F:carbohydrate:proton symporter activity"/>
    <property type="evidence" value="ECO:0007669"/>
    <property type="project" value="TreeGrafter"/>
</dbReference>
<protein>
    <submittedName>
        <fullName evidence="6">Putative transporter major facilitator superfamily protein</fullName>
    </submittedName>
</protein>
<name>A0A224XKC8_9HEMI</name>
<evidence type="ECO:0000256" key="1">
    <source>
        <dbReference type="ARBA" id="ARBA00004141"/>
    </source>
</evidence>
<feature type="transmembrane region" description="Helical" evidence="5">
    <location>
        <begin position="6"/>
        <end position="28"/>
    </location>
</feature>
<feature type="transmembrane region" description="Helical" evidence="5">
    <location>
        <begin position="149"/>
        <end position="168"/>
    </location>
</feature>
<feature type="transmembrane region" description="Helical" evidence="5">
    <location>
        <begin position="180"/>
        <end position="200"/>
    </location>
</feature>
<proteinExistence type="predicted"/>
<dbReference type="GO" id="GO:0016020">
    <property type="term" value="C:membrane"/>
    <property type="evidence" value="ECO:0007669"/>
    <property type="project" value="UniProtKB-SubCell"/>
</dbReference>
<keyword evidence="2 5" id="KW-0812">Transmembrane</keyword>
<comment type="subcellular location">
    <subcellularLocation>
        <location evidence="1">Membrane</location>
        <topology evidence="1">Multi-pass membrane protein</topology>
    </subcellularLocation>
</comment>
<dbReference type="SUPFAM" id="SSF103473">
    <property type="entry name" value="MFS general substrate transporter"/>
    <property type="match status" value="1"/>
</dbReference>
<dbReference type="PANTHER" id="PTHR48022">
    <property type="entry name" value="PLASTIDIC GLUCOSE TRANSPORTER 4"/>
    <property type="match status" value="1"/>
</dbReference>
<organism evidence="6">
    <name type="scientific">Panstrongylus lignarius</name>
    <dbReference type="NCBI Taxonomy" id="156445"/>
    <lineage>
        <taxon>Eukaryota</taxon>
        <taxon>Metazoa</taxon>
        <taxon>Ecdysozoa</taxon>
        <taxon>Arthropoda</taxon>
        <taxon>Hexapoda</taxon>
        <taxon>Insecta</taxon>
        <taxon>Pterygota</taxon>
        <taxon>Neoptera</taxon>
        <taxon>Paraneoptera</taxon>
        <taxon>Hemiptera</taxon>
        <taxon>Heteroptera</taxon>
        <taxon>Panheteroptera</taxon>
        <taxon>Cimicomorpha</taxon>
        <taxon>Reduviidae</taxon>
        <taxon>Triatominae</taxon>
        <taxon>Panstrongylus</taxon>
    </lineage>
</organism>
<keyword evidence="4 5" id="KW-0472">Membrane</keyword>
<evidence type="ECO:0000256" key="4">
    <source>
        <dbReference type="ARBA" id="ARBA00023136"/>
    </source>
</evidence>
<dbReference type="Gene3D" id="1.20.1250.20">
    <property type="entry name" value="MFS general substrate transporter like domains"/>
    <property type="match status" value="1"/>
</dbReference>
<dbReference type="InterPro" id="IPR036259">
    <property type="entry name" value="MFS_trans_sf"/>
</dbReference>
<feature type="transmembrane region" description="Helical" evidence="5">
    <location>
        <begin position="124"/>
        <end position="142"/>
    </location>
</feature>
<reference evidence="6" key="1">
    <citation type="journal article" date="2018" name="PLoS Negl. Trop. Dis.">
        <title>An insight into the salivary gland and fat body transcriptome of Panstrongylus lignarius (Hemiptera: Heteroptera), the main vector of Chagas disease in Peru.</title>
        <authorList>
            <person name="Nevoa J.C."/>
            <person name="Mendes M.T."/>
            <person name="da Silva M.V."/>
            <person name="Soares S.C."/>
            <person name="Oliveira C.J.F."/>
            <person name="Ribeiro J.M.C."/>
        </authorList>
    </citation>
    <scope>NUCLEOTIDE SEQUENCE</scope>
</reference>
<keyword evidence="3 5" id="KW-1133">Transmembrane helix</keyword>
<dbReference type="PANTHER" id="PTHR48022:SF2">
    <property type="entry name" value="PLASTIDIC GLUCOSE TRANSPORTER 4"/>
    <property type="match status" value="1"/>
</dbReference>
<dbReference type="InterPro" id="IPR005828">
    <property type="entry name" value="MFS_sugar_transport-like"/>
</dbReference>
<evidence type="ECO:0000256" key="2">
    <source>
        <dbReference type="ARBA" id="ARBA00022692"/>
    </source>
</evidence>
<feature type="transmembrane region" description="Helical" evidence="5">
    <location>
        <begin position="82"/>
        <end position="104"/>
    </location>
</feature>
<accession>A0A224XKC8</accession>
<evidence type="ECO:0000313" key="6">
    <source>
        <dbReference type="EMBL" id="JAW12935.1"/>
    </source>
</evidence>